<dbReference type="SUPFAM" id="SSF54236">
    <property type="entry name" value="Ubiquitin-like"/>
    <property type="match status" value="1"/>
</dbReference>
<dbReference type="Pfam" id="PF02179">
    <property type="entry name" value="BAG"/>
    <property type="match status" value="1"/>
</dbReference>
<dbReference type="SUPFAM" id="SSF63491">
    <property type="entry name" value="BAG domain"/>
    <property type="match status" value="1"/>
</dbReference>
<dbReference type="AlphaFoldDB" id="A0AAV9N1H8"/>
<feature type="compositionally biased region" description="Low complexity" evidence="1">
    <location>
        <begin position="157"/>
        <end position="168"/>
    </location>
</feature>
<dbReference type="PROSITE" id="PS51035">
    <property type="entry name" value="BAG"/>
    <property type="match status" value="1"/>
</dbReference>
<dbReference type="Gene3D" id="3.10.20.90">
    <property type="entry name" value="Phosphatidylinositol 3-kinase Catalytic Subunit, Chain A, domain 1"/>
    <property type="match status" value="1"/>
</dbReference>
<dbReference type="RefSeq" id="XP_064702262.1">
    <property type="nucleotide sequence ID" value="XM_064850993.1"/>
</dbReference>
<gene>
    <name evidence="3" type="ORF">LTR84_007440</name>
</gene>
<evidence type="ECO:0000313" key="4">
    <source>
        <dbReference type="Proteomes" id="UP001358417"/>
    </source>
</evidence>
<evidence type="ECO:0000313" key="3">
    <source>
        <dbReference type="EMBL" id="KAK5046679.1"/>
    </source>
</evidence>
<dbReference type="EMBL" id="JAVRRD010000029">
    <property type="protein sequence ID" value="KAK5046679.1"/>
    <property type="molecule type" value="Genomic_DNA"/>
</dbReference>
<sequence length="353" mass="39671">MSAYGYVAHGGRGGGSPYTSNIVDNYHPRNLSGHFEYIDADQGILQDSHRPSAARIHTNMEDPDAPDVILVRYMASIIPVEFPPYSVSEETAYVGQLRQSVANYLQTDPRRVRLVYKKRDLKHDKWPLRKYNMKQNSEVAAIKTEGILDYSDRDSHSSSGEETESSVSNVRRRPRALSSVRHRSDEQIPRQTDHRSTGTSSFLHPNGHIPSATSERQSRPSLQPDLDERYYRREPSRTRGTSPRPTPTSTPTAPSIPAFPPADPNSPLGKLQALSNTFHTQWLPPSEKFINDPPTNSQARDKTHRSLSESIMTHILLKADAIELEGNGDARTFRKNLINEVNDTMKKLDAAAH</sequence>
<dbReference type="InterPro" id="IPR036533">
    <property type="entry name" value="BAG_dom_sf"/>
</dbReference>
<feature type="compositionally biased region" description="Low complexity" evidence="1">
    <location>
        <begin position="238"/>
        <end position="256"/>
    </location>
</feature>
<feature type="compositionally biased region" description="Polar residues" evidence="1">
    <location>
        <begin position="211"/>
        <end position="221"/>
    </location>
</feature>
<keyword evidence="4" id="KW-1185">Reference proteome</keyword>
<dbReference type="SMART" id="SM00264">
    <property type="entry name" value="BAG"/>
    <property type="match status" value="1"/>
</dbReference>
<organism evidence="3 4">
    <name type="scientific">Exophiala bonariae</name>
    <dbReference type="NCBI Taxonomy" id="1690606"/>
    <lineage>
        <taxon>Eukaryota</taxon>
        <taxon>Fungi</taxon>
        <taxon>Dikarya</taxon>
        <taxon>Ascomycota</taxon>
        <taxon>Pezizomycotina</taxon>
        <taxon>Eurotiomycetes</taxon>
        <taxon>Chaetothyriomycetidae</taxon>
        <taxon>Chaetothyriales</taxon>
        <taxon>Herpotrichiellaceae</taxon>
        <taxon>Exophiala</taxon>
    </lineage>
</organism>
<evidence type="ECO:0000259" key="2">
    <source>
        <dbReference type="PROSITE" id="PS51035"/>
    </source>
</evidence>
<dbReference type="GO" id="GO:0051087">
    <property type="term" value="F:protein-folding chaperone binding"/>
    <property type="evidence" value="ECO:0007669"/>
    <property type="project" value="InterPro"/>
</dbReference>
<reference evidence="3 4" key="1">
    <citation type="submission" date="2023-08" db="EMBL/GenBank/DDBJ databases">
        <title>Black Yeasts Isolated from many extreme environments.</title>
        <authorList>
            <person name="Coleine C."/>
            <person name="Stajich J.E."/>
            <person name="Selbmann L."/>
        </authorList>
    </citation>
    <scope>NUCLEOTIDE SEQUENCE [LARGE SCALE GENOMIC DNA]</scope>
    <source>
        <strain evidence="3 4">CCFEE 5792</strain>
    </source>
</reference>
<dbReference type="InterPro" id="IPR029071">
    <property type="entry name" value="Ubiquitin-like_domsf"/>
</dbReference>
<dbReference type="GeneID" id="89975606"/>
<proteinExistence type="predicted"/>
<dbReference type="Proteomes" id="UP001358417">
    <property type="component" value="Unassembled WGS sequence"/>
</dbReference>
<dbReference type="InterPro" id="IPR003103">
    <property type="entry name" value="BAG_domain"/>
</dbReference>
<name>A0AAV9N1H8_9EURO</name>
<evidence type="ECO:0000256" key="1">
    <source>
        <dbReference type="SAM" id="MobiDB-lite"/>
    </source>
</evidence>
<accession>A0AAV9N1H8</accession>
<feature type="region of interest" description="Disordered" evidence="1">
    <location>
        <begin position="150"/>
        <end position="266"/>
    </location>
</feature>
<comment type="caution">
    <text evidence="3">The sequence shown here is derived from an EMBL/GenBank/DDBJ whole genome shotgun (WGS) entry which is preliminary data.</text>
</comment>
<protein>
    <recommendedName>
        <fullName evidence="2">BAG domain-containing protein</fullName>
    </recommendedName>
</protein>
<feature type="compositionally biased region" description="Basic and acidic residues" evidence="1">
    <location>
        <begin position="226"/>
        <end position="237"/>
    </location>
</feature>
<dbReference type="Gene3D" id="1.20.58.120">
    <property type="entry name" value="BAG domain"/>
    <property type="match status" value="1"/>
</dbReference>
<feature type="domain" description="BAG" evidence="2">
    <location>
        <begin position="287"/>
        <end position="352"/>
    </location>
</feature>
<feature type="compositionally biased region" description="Basic and acidic residues" evidence="1">
    <location>
        <begin position="182"/>
        <end position="196"/>
    </location>
</feature>